<evidence type="ECO:0000313" key="5">
    <source>
        <dbReference type="Proteomes" id="UP001296706"/>
    </source>
</evidence>
<dbReference type="SUPFAM" id="SSF53850">
    <property type="entry name" value="Periplasmic binding protein-like II"/>
    <property type="match status" value="1"/>
</dbReference>
<keyword evidence="3" id="KW-0732">Signal</keyword>
<keyword evidence="5" id="KW-1185">Reference proteome</keyword>
<dbReference type="EMBL" id="JAAXKY010000081">
    <property type="protein sequence ID" value="NMH79865.1"/>
    <property type="molecule type" value="Genomic_DNA"/>
</dbReference>
<comment type="caution">
    <text evidence="4">The sequence shown here is derived from an EMBL/GenBank/DDBJ whole genome shotgun (WGS) entry which is preliminary data.</text>
</comment>
<dbReference type="Proteomes" id="UP001296706">
    <property type="component" value="Unassembled WGS sequence"/>
</dbReference>
<dbReference type="InterPro" id="IPR050490">
    <property type="entry name" value="Bact_solute-bd_prot1"/>
</dbReference>
<dbReference type="Pfam" id="PF13416">
    <property type="entry name" value="SBP_bac_8"/>
    <property type="match status" value="1"/>
</dbReference>
<name>A0ABX1RLA0_9PSEU</name>
<sequence length="461" mass="48547">MPAVPSRRPTRAAGLASGVLALTLAVAACGGSNVAGGGPTGPAPECGAYAQYGDLNGTTVTVYTSIITPEDQPHIDSYKSFEQCTGAKIVYEGSKEFEAQLPVRVQAGSPPDIAFVPQPGLLSTLVRQTGAVKPAPAGVAANVDQYYPETFKSAGSVDGTLYAAPLGANVKSFVWYSPKAFQAKGYTVPTTWAEMTTLSDRIVAEGGKPWCAGIASGEATGWPLTDWLEDVMLRENGPQVYDQWVTHAIPFNGPQVSAALDRVGSVLKNPAYVNGGLGDPSSIATTTFQDAGLPILDETCYLHRQANFYAANWPEGTDISENGDVYAFELPPINPATPQTILVGAEFVAAFSDRPEVQAFQSYLSSPEWANEKAKAGTALGQSGWVSANTGLDPANLASPIDRLTAEILQDEGNTFRFDGSDLMPGAVGSATFWRGMTDWITGTSTADALTFIEQSWPAGQ</sequence>
<reference evidence="4 5" key="1">
    <citation type="submission" date="2020-04" db="EMBL/GenBank/DDBJ databases">
        <authorList>
            <person name="Klaysubun C."/>
            <person name="Duangmal K."/>
            <person name="Lipun K."/>
        </authorList>
    </citation>
    <scope>NUCLEOTIDE SEQUENCE [LARGE SCALE GENOMIC DNA]</scope>
    <source>
        <strain evidence="4 5">JCM 11839</strain>
    </source>
</reference>
<proteinExistence type="inferred from homology"/>
<gene>
    <name evidence="4" type="ORF">HF577_22580</name>
</gene>
<feature type="signal peptide" evidence="3">
    <location>
        <begin position="1"/>
        <end position="27"/>
    </location>
</feature>
<protein>
    <submittedName>
        <fullName evidence="4">Carbohydrate ABC transporter substrate-binding protein</fullName>
    </submittedName>
</protein>
<dbReference type="PANTHER" id="PTHR43649">
    <property type="entry name" value="ARABINOSE-BINDING PROTEIN-RELATED"/>
    <property type="match status" value="1"/>
</dbReference>
<dbReference type="Gene3D" id="3.40.190.10">
    <property type="entry name" value="Periplasmic binding protein-like II"/>
    <property type="match status" value="2"/>
</dbReference>
<dbReference type="RefSeq" id="WP_169397929.1">
    <property type="nucleotide sequence ID" value="NZ_BAAAJH010000017.1"/>
</dbReference>
<feature type="chain" id="PRO_5046993878" evidence="3">
    <location>
        <begin position="28"/>
        <end position="461"/>
    </location>
</feature>
<dbReference type="PANTHER" id="PTHR43649:SF29">
    <property type="entry name" value="OSMOPROTECTIVE COMPOUNDS-BINDING PROTEIN GGTB"/>
    <property type="match status" value="1"/>
</dbReference>
<evidence type="ECO:0000256" key="3">
    <source>
        <dbReference type="SAM" id="SignalP"/>
    </source>
</evidence>
<dbReference type="InterPro" id="IPR006059">
    <property type="entry name" value="SBP"/>
</dbReference>
<evidence type="ECO:0000313" key="4">
    <source>
        <dbReference type="EMBL" id="NMH79865.1"/>
    </source>
</evidence>
<evidence type="ECO:0000256" key="2">
    <source>
        <dbReference type="ARBA" id="ARBA00022448"/>
    </source>
</evidence>
<dbReference type="PROSITE" id="PS51257">
    <property type="entry name" value="PROKAR_LIPOPROTEIN"/>
    <property type="match status" value="1"/>
</dbReference>
<evidence type="ECO:0000256" key="1">
    <source>
        <dbReference type="ARBA" id="ARBA00008520"/>
    </source>
</evidence>
<keyword evidence="2" id="KW-0813">Transport</keyword>
<comment type="similarity">
    <text evidence="1">Belongs to the bacterial solute-binding protein 1 family.</text>
</comment>
<accession>A0ABX1RLA0</accession>
<organism evidence="4 5">
    <name type="scientific">Pseudonocardia xinjiangensis</name>
    <dbReference type="NCBI Taxonomy" id="75289"/>
    <lineage>
        <taxon>Bacteria</taxon>
        <taxon>Bacillati</taxon>
        <taxon>Actinomycetota</taxon>
        <taxon>Actinomycetes</taxon>
        <taxon>Pseudonocardiales</taxon>
        <taxon>Pseudonocardiaceae</taxon>
        <taxon>Pseudonocardia</taxon>
    </lineage>
</organism>